<evidence type="ECO:0000313" key="5">
    <source>
        <dbReference type="EMBL" id="GFR45268.1"/>
    </source>
</evidence>
<name>A0AAD3DP71_9CHLO</name>
<evidence type="ECO:0000313" key="6">
    <source>
        <dbReference type="Proteomes" id="UP001054857"/>
    </source>
</evidence>
<keyword evidence="2" id="KW-0521">NADP</keyword>
<reference evidence="5 6" key="1">
    <citation type="journal article" date="2021" name="Sci. Rep.">
        <title>Genome sequencing of the multicellular alga Astrephomene provides insights into convergent evolution of germ-soma differentiation.</title>
        <authorList>
            <person name="Yamashita S."/>
            <person name="Yamamoto K."/>
            <person name="Matsuzaki R."/>
            <person name="Suzuki S."/>
            <person name="Yamaguchi H."/>
            <person name="Hirooka S."/>
            <person name="Minakuchi Y."/>
            <person name="Miyagishima S."/>
            <person name="Kawachi M."/>
            <person name="Toyoda A."/>
            <person name="Nozaki H."/>
        </authorList>
    </citation>
    <scope>NUCLEOTIDE SEQUENCE [LARGE SCALE GENOMIC DNA]</scope>
    <source>
        <strain evidence="5 6">NIES-4017</strain>
    </source>
</reference>
<protein>
    <recommendedName>
        <fullName evidence="4">NADP-dependent oxidoreductase domain-containing protein</fullName>
    </recommendedName>
</protein>
<evidence type="ECO:0000256" key="3">
    <source>
        <dbReference type="ARBA" id="ARBA00023002"/>
    </source>
</evidence>
<gene>
    <name evidence="5" type="ORF">Agub_g6374</name>
</gene>
<dbReference type="Proteomes" id="UP001054857">
    <property type="component" value="Unassembled WGS sequence"/>
</dbReference>
<dbReference type="AlphaFoldDB" id="A0AAD3DP71"/>
<keyword evidence="6" id="KW-1185">Reference proteome</keyword>
<dbReference type="PANTHER" id="PTHR43827:SF3">
    <property type="entry name" value="NADP-DEPENDENT OXIDOREDUCTASE DOMAIN-CONTAINING PROTEIN"/>
    <property type="match status" value="1"/>
</dbReference>
<dbReference type="InterPro" id="IPR020471">
    <property type="entry name" value="AKR"/>
</dbReference>
<dbReference type="PRINTS" id="PR00069">
    <property type="entry name" value="ALDKETRDTASE"/>
</dbReference>
<sequence length="143" mass="16017">MATLVEAHPYSRNQALLHWCCERGMHLTAYSPLGSPDSAALTKRAEDAPSPLREPAVAEVAAALGKSPAQILIRWAVQRGTSVLPKSVKPERIRSNLDVFDWEIPADMYDKLSKLPYQQRMVDGSFWINPAGPYKTLQDLWDE</sequence>
<dbReference type="SUPFAM" id="SSF51430">
    <property type="entry name" value="NAD(P)-linked oxidoreductase"/>
    <property type="match status" value="1"/>
</dbReference>
<dbReference type="Gene3D" id="3.20.20.100">
    <property type="entry name" value="NADP-dependent oxidoreductase domain"/>
    <property type="match status" value="1"/>
</dbReference>
<dbReference type="Pfam" id="PF00248">
    <property type="entry name" value="Aldo_ket_red"/>
    <property type="match status" value="1"/>
</dbReference>
<evidence type="ECO:0000256" key="2">
    <source>
        <dbReference type="ARBA" id="ARBA00022857"/>
    </source>
</evidence>
<dbReference type="InterPro" id="IPR018170">
    <property type="entry name" value="Aldo/ket_reductase_CS"/>
</dbReference>
<feature type="domain" description="NADP-dependent oxidoreductase" evidence="4">
    <location>
        <begin position="8"/>
        <end position="114"/>
    </location>
</feature>
<dbReference type="InterPro" id="IPR036812">
    <property type="entry name" value="NAD(P)_OxRdtase_dom_sf"/>
</dbReference>
<dbReference type="PANTHER" id="PTHR43827">
    <property type="entry name" value="2,5-DIKETO-D-GLUCONIC ACID REDUCTASE"/>
    <property type="match status" value="1"/>
</dbReference>
<dbReference type="EMBL" id="BMAR01000009">
    <property type="protein sequence ID" value="GFR45268.1"/>
    <property type="molecule type" value="Genomic_DNA"/>
</dbReference>
<dbReference type="GO" id="GO:0016616">
    <property type="term" value="F:oxidoreductase activity, acting on the CH-OH group of donors, NAD or NADP as acceptor"/>
    <property type="evidence" value="ECO:0007669"/>
    <property type="project" value="UniProtKB-ARBA"/>
</dbReference>
<organism evidence="5 6">
    <name type="scientific">Astrephomene gubernaculifera</name>
    <dbReference type="NCBI Taxonomy" id="47775"/>
    <lineage>
        <taxon>Eukaryota</taxon>
        <taxon>Viridiplantae</taxon>
        <taxon>Chlorophyta</taxon>
        <taxon>core chlorophytes</taxon>
        <taxon>Chlorophyceae</taxon>
        <taxon>CS clade</taxon>
        <taxon>Chlamydomonadales</taxon>
        <taxon>Astrephomenaceae</taxon>
        <taxon>Astrephomene</taxon>
    </lineage>
</organism>
<evidence type="ECO:0000256" key="1">
    <source>
        <dbReference type="ARBA" id="ARBA00007905"/>
    </source>
</evidence>
<accession>A0AAD3DP71</accession>
<keyword evidence="3" id="KW-0560">Oxidoreductase</keyword>
<comment type="caution">
    <text evidence="5">The sequence shown here is derived from an EMBL/GenBank/DDBJ whole genome shotgun (WGS) entry which is preliminary data.</text>
</comment>
<proteinExistence type="inferred from homology"/>
<comment type="similarity">
    <text evidence="1">Belongs to the aldo/keto reductase family.</text>
</comment>
<dbReference type="PROSITE" id="PS00063">
    <property type="entry name" value="ALDOKETO_REDUCTASE_3"/>
    <property type="match status" value="1"/>
</dbReference>
<evidence type="ECO:0000259" key="4">
    <source>
        <dbReference type="Pfam" id="PF00248"/>
    </source>
</evidence>
<dbReference type="InterPro" id="IPR023210">
    <property type="entry name" value="NADP_OxRdtase_dom"/>
</dbReference>